<dbReference type="InterPro" id="IPR023299">
    <property type="entry name" value="ATPase_P-typ_cyto_dom_N"/>
</dbReference>
<dbReference type="STRING" id="517417.Cpar_0935"/>
<dbReference type="InterPro" id="IPR059000">
    <property type="entry name" value="ATPase_P-type_domA"/>
</dbReference>
<evidence type="ECO:0000313" key="14">
    <source>
        <dbReference type="Proteomes" id="UP000008811"/>
    </source>
</evidence>
<dbReference type="CDD" id="cd02089">
    <property type="entry name" value="P-type_ATPase_Ca_prok"/>
    <property type="match status" value="1"/>
</dbReference>
<dbReference type="Gene3D" id="2.70.150.10">
    <property type="entry name" value="Calcium-transporting ATPase, cytoplasmic transduction domain A"/>
    <property type="match status" value="1"/>
</dbReference>
<dbReference type="SUPFAM" id="SSF81665">
    <property type="entry name" value="Calcium ATPase, transmembrane domain M"/>
    <property type="match status" value="1"/>
</dbReference>
<evidence type="ECO:0000256" key="7">
    <source>
        <dbReference type="ARBA" id="ARBA00022840"/>
    </source>
</evidence>
<evidence type="ECO:0000256" key="10">
    <source>
        <dbReference type="ARBA" id="ARBA00023136"/>
    </source>
</evidence>
<dbReference type="SFLD" id="SFLDF00027">
    <property type="entry name" value="p-type_atpase"/>
    <property type="match status" value="1"/>
</dbReference>
<keyword evidence="3" id="KW-1003">Cell membrane</keyword>
<dbReference type="Pfam" id="PF00690">
    <property type="entry name" value="Cation_ATPase_N"/>
    <property type="match status" value="1"/>
</dbReference>
<evidence type="ECO:0000256" key="5">
    <source>
        <dbReference type="ARBA" id="ARBA00022723"/>
    </source>
</evidence>
<dbReference type="NCBIfam" id="TIGR01494">
    <property type="entry name" value="ATPase_P-type"/>
    <property type="match status" value="4"/>
</dbReference>
<dbReference type="SUPFAM" id="SSF56784">
    <property type="entry name" value="HAD-like"/>
    <property type="match status" value="1"/>
</dbReference>
<keyword evidence="7" id="KW-0067">ATP-binding</keyword>
<dbReference type="RefSeq" id="WP_012502178.1">
    <property type="nucleotide sequence ID" value="NC_011027.1"/>
</dbReference>
<dbReference type="GO" id="GO:0015662">
    <property type="term" value="F:P-type ion transporter activity"/>
    <property type="evidence" value="ECO:0007669"/>
    <property type="project" value="UniProtKB-ARBA"/>
</dbReference>
<evidence type="ECO:0000256" key="3">
    <source>
        <dbReference type="ARBA" id="ARBA00022475"/>
    </source>
</evidence>
<comment type="subcellular location">
    <subcellularLocation>
        <location evidence="1">Cell membrane</location>
        <topology evidence="1">Multi-pass membrane protein</topology>
    </subcellularLocation>
</comment>
<feature type="transmembrane region" description="Helical" evidence="11">
    <location>
        <begin position="246"/>
        <end position="265"/>
    </location>
</feature>
<dbReference type="InterPro" id="IPR004014">
    <property type="entry name" value="ATPase_P-typ_cation-transptr_N"/>
</dbReference>
<dbReference type="SMART" id="SM00831">
    <property type="entry name" value="Cation_ATPase_N"/>
    <property type="match status" value="1"/>
</dbReference>
<feature type="domain" description="Cation-transporting P-type ATPase N-terminal" evidence="12">
    <location>
        <begin position="4"/>
        <end position="77"/>
    </location>
</feature>
<dbReference type="GO" id="GO:0046872">
    <property type="term" value="F:metal ion binding"/>
    <property type="evidence" value="ECO:0007669"/>
    <property type="project" value="UniProtKB-KW"/>
</dbReference>
<keyword evidence="8" id="KW-1278">Translocase</keyword>
<dbReference type="AlphaFoldDB" id="B3QN42"/>
<feature type="transmembrane region" description="Helical" evidence="11">
    <location>
        <begin position="825"/>
        <end position="848"/>
    </location>
</feature>
<keyword evidence="9 11" id="KW-1133">Transmembrane helix</keyword>
<comment type="similarity">
    <text evidence="2">Belongs to the cation transport ATPase (P-type) (TC 3.A.3) family. Type IIA subfamily.</text>
</comment>
<dbReference type="OrthoDB" id="9770315at2"/>
<dbReference type="Pfam" id="PF00122">
    <property type="entry name" value="E1-E2_ATPase"/>
    <property type="match status" value="1"/>
</dbReference>
<dbReference type="InterPro" id="IPR050510">
    <property type="entry name" value="Cation_transp_ATPase_P-type"/>
</dbReference>
<evidence type="ECO:0000256" key="8">
    <source>
        <dbReference type="ARBA" id="ARBA00022967"/>
    </source>
</evidence>
<name>B3QN42_CHLP8</name>
<dbReference type="InterPro" id="IPR044492">
    <property type="entry name" value="P_typ_ATPase_HD_dom"/>
</dbReference>
<reference evidence="13" key="1">
    <citation type="submission" date="2008-06" db="EMBL/GenBank/DDBJ databases">
        <title>Complete sequence of Chlorobaculum parvum NCIB 8327.</title>
        <authorList>
            <consortium name="US DOE Joint Genome Institute"/>
            <person name="Lucas S."/>
            <person name="Copeland A."/>
            <person name="Lapidus A."/>
            <person name="Glavina del Rio T."/>
            <person name="Dalin E."/>
            <person name="Tice H."/>
            <person name="Bruce D."/>
            <person name="Goodwin L."/>
            <person name="Pitluck S."/>
            <person name="Schmutz J."/>
            <person name="Larimer F."/>
            <person name="Land M."/>
            <person name="Hauser L."/>
            <person name="Kyrpides N."/>
            <person name="Mikhailova N."/>
            <person name="Zhao F."/>
            <person name="Li T."/>
            <person name="Liu Z."/>
            <person name="Overmann J."/>
            <person name="Bryant D.A."/>
            <person name="Richardson P."/>
        </authorList>
    </citation>
    <scope>NUCLEOTIDE SEQUENCE [LARGE SCALE GENOMIC DNA]</scope>
    <source>
        <strain evidence="13">NCIB 8327</strain>
    </source>
</reference>
<feature type="transmembrane region" description="Helical" evidence="11">
    <location>
        <begin position="758"/>
        <end position="780"/>
    </location>
</feature>
<dbReference type="Gene3D" id="1.20.1110.10">
    <property type="entry name" value="Calcium-transporting ATPase, transmembrane domain"/>
    <property type="match status" value="1"/>
</dbReference>
<dbReference type="FunFam" id="2.70.150.10:FF:000016">
    <property type="entry name" value="Calcium-transporting P-type ATPase putative"/>
    <property type="match status" value="1"/>
</dbReference>
<dbReference type="GO" id="GO:0005886">
    <property type="term" value="C:plasma membrane"/>
    <property type="evidence" value="ECO:0007669"/>
    <property type="project" value="UniProtKB-SubCell"/>
</dbReference>
<gene>
    <name evidence="13" type="ordered locus">Cpar_0935</name>
</gene>
<dbReference type="PRINTS" id="PR00120">
    <property type="entry name" value="HATPASE"/>
</dbReference>
<evidence type="ECO:0000313" key="13">
    <source>
        <dbReference type="EMBL" id="ACF11345.1"/>
    </source>
</evidence>
<dbReference type="GO" id="GO:0005524">
    <property type="term" value="F:ATP binding"/>
    <property type="evidence" value="ECO:0007669"/>
    <property type="project" value="UniProtKB-KW"/>
</dbReference>
<dbReference type="InterPro" id="IPR036412">
    <property type="entry name" value="HAD-like_sf"/>
</dbReference>
<dbReference type="Pfam" id="PF00689">
    <property type="entry name" value="Cation_ATPase_C"/>
    <property type="match status" value="1"/>
</dbReference>
<proteinExistence type="inferred from homology"/>
<dbReference type="SUPFAM" id="SSF81653">
    <property type="entry name" value="Calcium ATPase, transduction domain A"/>
    <property type="match status" value="1"/>
</dbReference>
<accession>B3QN42</accession>
<sequence length="888" mass="95284">MPEAAHSISVEAVLKQFNTSPRGLSEEEASRKLEQYGFNQLDTAPPVSPWKLLVQQFANVLIITLLVATVLSAFLGHGIEAIAIAVIVLFAVLLGFIQEYRAEKSIEALRRMAAPASRVIRDGVEKLIPSQEVVPGDIVVLATGDRIPADARLVEAVNLRTDEAALTGESLPAEKEASAMLSPQTSVGDRRNMVFSGTSVVYGRGLAVVTATGMQTEFGRIAGMLSQVKVEKTPLQKNLDKVGASLARAALVIVALIVALGIFRGQPFIEILIFGIALAVAVVPEALPAVVTISLALGVQRMVKRNALMRRLPAVETLGSTTVICSDKTGTLTRDEMTVRRLYAGAISATVSGSGYKPEGAITSEIGDGSLAHPFNALLEAGVLCNDSHLEESEKGEWGITGDPTEAALIVAARKAGLDEAALQQRYPRIDEEPFDSATKRMVTVHRFGGSTFAVVKGAPEVILPSCSDYLDASGELKPFDSTVREEAVRQADSMGQEALRVLAVARKENASISDFSDGLTFLGLFGMIDPPRSEAAEAVERCIAAGIRPVMITGDHPVTAQAVARELGILRNDKVVTGAELEAMDDEALSQAAGSVAVFARVSPEHKLRLVQALQQRGEVVAMTGDGVNDAPALKRADIGISMGIAGTDVSREASAMTLLDDNFATIVSAIEEGRGIYDNIKKYLTYLLSSNIGELGLMAGATLFGLPLPLTAVQILYVNLATDGLPALALAVDPADHDIMRRPPNDQKRGIFTRTVMALMLAGGIWSTAVNLLLFQWARHSGRSLDEAMTMTFVSLVLIQFFKAYNFRSEREHVFTNLFSNRWLNLAIVWELAVLFAIIYVPALAAPFGTFMMPFSDWLIVLGGALTVVPVIELVKWFIRKGWIGS</sequence>
<dbReference type="InterPro" id="IPR023298">
    <property type="entry name" value="ATPase_P-typ_TM_dom_sf"/>
</dbReference>
<dbReference type="Proteomes" id="UP000008811">
    <property type="component" value="Chromosome"/>
</dbReference>
<keyword evidence="6" id="KW-0547">Nucleotide-binding</keyword>
<dbReference type="GO" id="GO:1902600">
    <property type="term" value="P:proton transmembrane transport"/>
    <property type="evidence" value="ECO:0007669"/>
    <property type="project" value="TreeGrafter"/>
</dbReference>
<evidence type="ECO:0000256" key="6">
    <source>
        <dbReference type="ARBA" id="ARBA00022741"/>
    </source>
</evidence>
<feature type="transmembrane region" description="Helical" evidence="11">
    <location>
        <begin position="271"/>
        <end position="299"/>
    </location>
</feature>
<dbReference type="GO" id="GO:0140352">
    <property type="term" value="P:export from cell"/>
    <property type="evidence" value="ECO:0007669"/>
    <property type="project" value="UniProtKB-ARBA"/>
</dbReference>
<dbReference type="PANTHER" id="PTHR43294:SF21">
    <property type="entry name" value="CATION TRANSPORTING ATPASE"/>
    <property type="match status" value="1"/>
</dbReference>
<feature type="transmembrane region" description="Helical" evidence="11">
    <location>
        <begin position="714"/>
        <end position="737"/>
    </location>
</feature>
<dbReference type="FunFam" id="3.40.50.1000:FF:000028">
    <property type="entry name" value="Calcium-transporting P-type ATPase, putative"/>
    <property type="match status" value="1"/>
</dbReference>
<dbReference type="GO" id="GO:0016887">
    <property type="term" value="F:ATP hydrolysis activity"/>
    <property type="evidence" value="ECO:0007669"/>
    <property type="project" value="InterPro"/>
</dbReference>
<dbReference type="PANTHER" id="PTHR43294">
    <property type="entry name" value="SODIUM/POTASSIUM-TRANSPORTING ATPASE SUBUNIT ALPHA"/>
    <property type="match status" value="1"/>
</dbReference>
<dbReference type="InterPro" id="IPR008250">
    <property type="entry name" value="ATPase_P-typ_transduc_dom_A_sf"/>
</dbReference>
<dbReference type="InterPro" id="IPR006068">
    <property type="entry name" value="ATPase_P-typ_cation-transptr_C"/>
</dbReference>
<dbReference type="InterPro" id="IPR023214">
    <property type="entry name" value="HAD_sf"/>
</dbReference>
<evidence type="ECO:0000256" key="1">
    <source>
        <dbReference type="ARBA" id="ARBA00004651"/>
    </source>
</evidence>
<keyword evidence="5" id="KW-0479">Metal-binding</keyword>
<evidence type="ECO:0000256" key="2">
    <source>
        <dbReference type="ARBA" id="ARBA00005675"/>
    </source>
</evidence>
<dbReference type="Gene3D" id="3.40.1110.10">
    <property type="entry name" value="Calcium-transporting ATPase, cytoplasmic domain N"/>
    <property type="match status" value="1"/>
</dbReference>
<feature type="transmembrane region" description="Helical" evidence="11">
    <location>
        <begin position="786"/>
        <end position="804"/>
    </location>
</feature>
<dbReference type="InterPro" id="IPR001757">
    <property type="entry name" value="P_typ_ATPase"/>
</dbReference>
<dbReference type="HOGENOM" id="CLU_002360_4_1_10"/>
<dbReference type="KEGG" id="cpc:Cpar_0935"/>
<protein>
    <submittedName>
        <fullName evidence="13">Calcium-translocating P-type ATPase, PMCA-type</fullName>
    </submittedName>
</protein>
<evidence type="ECO:0000259" key="12">
    <source>
        <dbReference type="SMART" id="SM00831"/>
    </source>
</evidence>
<keyword evidence="14" id="KW-1185">Reference proteome</keyword>
<dbReference type="PRINTS" id="PR00119">
    <property type="entry name" value="CATATPASE"/>
</dbReference>
<dbReference type="SUPFAM" id="SSF81660">
    <property type="entry name" value="Metal cation-transporting ATPase, ATP-binding domain N"/>
    <property type="match status" value="1"/>
</dbReference>
<keyword evidence="4 11" id="KW-0812">Transmembrane</keyword>
<feature type="transmembrane region" description="Helical" evidence="11">
    <location>
        <begin position="57"/>
        <end position="75"/>
    </location>
</feature>
<keyword evidence="10 11" id="KW-0472">Membrane</keyword>
<dbReference type="GO" id="GO:0019829">
    <property type="term" value="F:ATPase-coupled monoatomic cation transmembrane transporter activity"/>
    <property type="evidence" value="ECO:0007669"/>
    <property type="project" value="UniProtKB-ARBA"/>
</dbReference>
<evidence type="ECO:0000256" key="4">
    <source>
        <dbReference type="ARBA" id="ARBA00022692"/>
    </source>
</evidence>
<dbReference type="GO" id="GO:0046873">
    <property type="term" value="F:metal ion transmembrane transporter activity"/>
    <property type="evidence" value="ECO:0007669"/>
    <property type="project" value="UniProtKB-ARBA"/>
</dbReference>
<dbReference type="EMBL" id="CP001099">
    <property type="protein sequence ID" value="ACF11345.1"/>
    <property type="molecule type" value="Genomic_DNA"/>
</dbReference>
<dbReference type="PROSITE" id="PS00154">
    <property type="entry name" value="ATPASE_E1_E2"/>
    <property type="match status" value="1"/>
</dbReference>
<evidence type="ECO:0000256" key="9">
    <source>
        <dbReference type="ARBA" id="ARBA00022989"/>
    </source>
</evidence>
<dbReference type="Gene3D" id="3.40.50.1000">
    <property type="entry name" value="HAD superfamily/HAD-like"/>
    <property type="match status" value="1"/>
</dbReference>
<feature type="transmembrane region" description="Helical" evidence="11">
    <location>
        <begin position="685"/>
        <end position="708"/>
    </location>
</feature>
<feature type="transmembrane region" description="Helical" evidence="11">
    <location>
        <begin position="860"/>
        <end position="881"/>
    </location>
</feature>
<dbReference type="Pfam" id="PF13246">
    <property type="entry name" value="Cation_ATPase"/>
    <property type="match status" value="1"/>
</dbReference>
<dbReference type="SFLD" id="SFLDS00003">
    <property type="entry name" value="Haloacid_Dehalogenase"/>
    <property type="match status" value="1"/>
</dbReference>
<dbReference type="SFLD" id="SFLDG00002">
    <property type="entry name" value="C1.7:_P-type_atpase_like"/>
    <property type="match status" value="1"/>
</dbReference>
<organism evidence="13 14">
    <name type="scientific">Chlorobaculum parvum (strain DSM 263 / NCIMB 8327)</name>
    <name type="common">Chlorobium vibrioforme subsp. thiosulfatophilum</name>
    <dbReference type="NCBI Taxonomy" id="517417"/>
    <lineage>
        <taxon>Bacteria</taxon>
        <taxon>Pseudomonadati</taxon>
        <taxon>Chlorobiota</taxon>
        <taxon>Chlorobiia</taxon>
        <taxon>Chlorobiales</taxon>
        <taxon>Chlorobiaceae</taxon>
        <taxon>Chlorobaculum</taxon>
    </lineage>
</organism>
<feature type="transmembrane region" description="Helical" evidence="11">
    <location>
        <begin position="81"/>
        <end position="102"/>
    </location>
</feature>
<dbReference type="FunFam" id="3.40.50.1000:FF:000001">
    <property type="entry name" value="Phospholipid-transporting ATPase IC"/>
    <property type="match status" value="1"/>
</dbReference>
<dbReference type="InterPro" id="IPR018303">
    <property type="entry name" value="ATPase_P-typ_P_site"/>
</dbReference>
<dbReference type="eggNOG" id="COG0474">
    <property type="taxonomic scope" value="Bacteria"/>
</dbReference>
<evidence type="ECO:0000256" key="11">
    <source>
        <dbReference type="SAM" id="Phobius"/>
    </source>
</evidence>